<dbReference type="Proteomes" id="UP000283530">
    <property type="component" value="Unassembled WGS sequence"/>
</dbReference>
<organism evidence="1 2">
    <name type="scientific">Cinnamomum micranthum f. kanehirae</name>
    <dbReference type="NCBI Taxonomy" id="337451"/>
    <lineage>
        <taxon>Eukaryota</taxon>
        <taxon>Viridiplantae</taxon>
        <taxon>Streptophyta</taxon>
        <taxon>Embryophyta</taxon>
        <taxon>Tracheophyta</taxon>
        <taxon>Spermatophyta</taxon>
        <taxon>Magnoliopsida</taxon>
        <taxon>Magnoliidae</taxon>
        <taxon>Laurales</taxon>
        <taxon>Lauraceae</taxon>
        <taxon>Cinnamomum</taxon>
    </lineage>
</organism>
<protein>
    <submittedName>
        <fullName evidence="1">Uncharacterized protein</fullName>
    </submittedName>
</protein>
<reference evidence="1 2" key="1">
    <citation type="journal article" date="2019" name="Nat. Plants">
        <title>Stout camphor tree genome fills gaps in understanding of flowering plant genome evolution.</title>
        <authorList>
            <person name="Chaw S.M."/>
            <person name="Liu Y.C."/>
            <person name="Wu Y.W."/>
            <person name="Wang H.Y."/>
            <person name="Lin C.I."/>
            <person name="Wu C.S."/>
            <person name="Ke H.M."/>
            <person name="Chang L.Y."/>
            <person name="Hsu C.Y."/>
            <person name="Yang H.T."/>
            <person name="Sudianto E."/>
            <person name="Hsu M.H."/>
            <person name="Wu K.P."/>
            <person name="Wang L.N."/>
            <person name="Leebens-Mack J.H."/>
            <person name="Tsai I.J."/>
        </authorList>
    </citation>
    <scope>NUCLEOTIDE SEQUENCE [LARGE SCALE GENOMIC DNA]</scope>
    <source>
        <strain evidence="2">cv. Chaw 1501</strain>
        <tissue evidence="1">Young leaves</tissue>
    </source>
</reference>
<dbReference type="AlphaFoldDB" id="A0A3S3NAC1"/>
<proteinExistence type="predicted"/>
<dbReference type="EMBL" id="QPKB01000002">
    <property type="protein sequence ID" value="RWR75678.1"/>
    <property type="molecule type" value="Genomic_DNA"/>
</dbReference>
<comment type="caution">
    <text evidence="1">The sequence shown here is derived from an EMBL/GenBank/DDBJ whole genome shotgun (WGS) entry which is preliminary data.</text>
</comment>
<evidence type="ECO:0000313" key="1">
    <source>
        <dbReference type="EMBL" id="RWR75678.1"/>
    </source>
</evidence>
<gene>
    <name evidence="1" type="ORF">CKAN_00407400</name>
</gene>
<keyword evidence="2" id="KW-1185">Reference proteome</keyword>
<sequence>MKITPFPSNVFLGFTSRGGEAIRGFSIGNKTPCRGLLVEFLGQIPAQMHSNLLTHIPSHSPKTLAISVYFLGRKYF</sequence>
<accession>A0A3S3NAC1</accession>
<name>A0A3S3NAC1_9MAGN</name>
<evidence type="ECO:0000313" key="2">
    <source>
        <dbReference type="Proteomes" id="UP000283530"/>
    </source>
</evidence>